<evidence type="ECO:0000313" key="8">
    <source>
        <dbReference type="Ensembl" id="ENSNMLP00000023205.1"/>
    </source>
</evidence>
<accession>A0A8C6TPG9</accession>
<dbReference type="PRINTS" id="PR00722">
    <property type="entry name" value="CHYMOTRYPSIN"/>
</dbReference>
<keyword evidence="5" id="KW-1015">Disulfide bond</keyword>
<dbReference type="GO" id="GO:0006508">
    <property type="term" value="P:proteolysis"/>
    <property type="evidence" value="ECO:0007669"/>
    <property type="project" value="UniProtKB-KW"/>
</dbReference>
<reference evidence="8" key="2">
    <citation type="submission" date="2025-09" db="UniProtKB">
        <authorList>
            <consortium name="Ensembl"/>
        </authorList>
    </citation>
    <scope>IDENTIFICATION</scope>
</reference>
<dbReference type="PROSITE" id="PS00134">
    <property type="entry name" value="TRYPSIN_HIS"/>
    <property type="match status" value="1"/>
</dbReference>
<dbReference type="PANTHER" id="PTHR24252:SF7">
    <property type="entry name" value="HYALIN"/>
    <property type="match status" value="1"/>
</dbReference>
<dbReference type="AlphaFoldDB" id="A0A8C6TPG9"/>
<dbReference type="InterPro" id="IPR001254">
    <property type="entry name" value="Trypsin_dom"/>
</dbReference>
<dbReference type="SMART" id="SM00020">
    <property type="entry name" value="Tryp_SPc"/>
    <property type="match status" value="1"/>
</dbReference>
<protein>
    <recommendedName>
        <fullName evidence="7">Peptidase S1 domain-containing protein</fullName>
    </recommendedName>
</protein>
<proteinExistence type="predicted"/>
<organism evidence="8 9">
    <name type="scientific">Neogobius melanostomus</name>
    <name type="common">round goby</name>
    <dbReference type="NCBI Taxonomy" id="47308"/>
    <lineage>
        <taxon>Eukaryota</taxon>
        <taxon>Metazoa</taxon>
        <taxon>Chordata</taxon>
        <taxon>Craniata</taxon>
        <taxon>Vertebrata</taxon>
        <taxon>Euteleostomi</taxon>
        <taxon>Actinopterygii</taxon>
        <taxon>Neopterygii</taxon>
        <taxon>Teleostei</taxon>
        <taxon>Neoteleostei</taxon>
        <taxon>Acanthomorphata</taxon>
        <taxon>Gobiaria</taxon>
        <taxon>Gobiiformes</taxon>
        <taxon>Gobioidei</taxon>
        <taxon>Gobiidae</taxon>
        <taxon>Benthophilinae</taxon>
        <taxon>Neogobiini</taxon>
        <taxon>Neogobius</taxon>
    </lineage>
</organism>
<evidence type="ECO:0000256" key="5">
    <source>
        <dbReference type="ARBA" id="ARBA00023157"/>
    </source>
</evidence>
<sequence>CTHIIHTGLLYMFLVFFSGYVHHVLISCGKASLNPWIVGGADASPGSWPWQAYLSIAGSDGSYMCGGALINKQWILTAAHCICSMSISRSQVVLGARDLSSQGLEVVKRGVAEWRMHPFYDCILGQRLDNDIALIKMSEPVTYTTYIQPVCLAQKNSTFHTGVKAWVAGWGTLEFGTTPTILQEVSLPVVGDNQCQCNYTSLDLSIPGKTICAGYPEGKKDSCQGDSGGPLVVKKGSNWVQAGVVSFGYECARRNKPGVYTEVSEFRTGSRTPNGSLQPITFSAGAQCAAVDVCLSLLRRGTTRR</sequence>
<dbReference type="Proteomes" id="UP000694523">
    <property type="component" value="Unplaced"/>
</dbReference>
<keyword evidence="9" id="KW-1185">Reference proteome</keyword>
<keyword evidence="3 6" id="KW-0378">Hydrolase</keyword>
<keyword evidence="2" id="KW-0732">Signal</keyword>
<dbReference type="Gene3D" id="2.40.10.10">
    <property type="entry name" value="Trypsin-like serine proteases"/>
    <property type="match status" value="1"/>
</dbReference>
<reference evidence="8" key="1">
    <citation type="submission" date="2025-08" db="UniProtKB">
        <authorList>
            <consortium name="Ensembl"/>
        </authorList>
    </citation>
    <scope>IDENTIFICATION</scope>
</reference>
<dbReference type="PROSITE" id="PS00135">
    <property type="entry name" value="TRYPSIN_SER"/>
    <property type="match status" value="1"/>
</dbReference>
<evidence type="ECO:0000256" key="1">
    <source>
        <dbReference type="ARBA" id="ARBA00022670"/>
    </source>
</evidence>
<name>A0A8C6TPG9_9GOBI</name>
<dbReference type="InterPro" id="IPR033116">
    <property type="entry name" value="TRYPSIN_SER"/>
</dbReference>
<evidence type="ECO:0000313" key="9">
    <source>
        <dbReference type="Proteomes" id="UP000694523"/>
    </source>
</evidence>
<keyword evidence="1 6" id="KW-0645">Protease</keyword>
<dbReference type="Pfam" id="PF00089">
    <property type="entry name" value="Trypsin"/>
    <property type="match status" value="1"/>
</dbReference>
<dbReference type="InterPro" id="IPR043504">
    <property type="entry name" value="Peptidase_S1_PA_chymotrypsin"/>
</dbReference>
<evidence type="ECO:0000256" key="6">
    <source>
        <dbReference type="RuleBase" id="RU363034"/>
    </source>
</evidence>
<dbReference type="PROSITE" id="PS50240">
    <property type="entry name" value="TRYPSIN_DOM"/>
    <property type="match status" value="1"/>
</dbReference>
<evidence type="ECO:0000259" key="7">
    <source>
        <dbReference type="PROSITE" id="PS50240"/>
    </source>
</evidence>
<dbReference type="InterPro" id="IPR001314">
    <property type="entry name" value="Peptidase_S1A"/>
</dbReference>
<dbReference type="InterPro" id="IPR018114">
    <property type="entry name" value="TRYPSIN_HIS"/>
</dbReference>
<dbReference type="GO" id="GO:0004252">
    <property type="term" value="F:serine-type endopeptidase activity"/>
    <property type="evidence" value="ECO:0007669"/>
    <property type="project" value="InterPro"/>
</dbReference>
<evidence type="ECO:0000256" key="4">
    <source>
        <dbReference type="ARBA" id="ARBA00022825"/>
    </source>
</evidence>
<dbReference type="InterPro" id="IPR009003">
    <property type="entry name" value="Peptidase_S1_PA"/>
</dbReference>
<keyword evidence="4 6" id="KW-0720">Serine protease</keyword>
<dbReference type="PANTHER" id="PTHR24252">
    <property type="entry name" value="ACROSIN-RELATED"/>
    <property type="match status" value="1"/>
</dbReference>
<dbReference type="CDD" id="cd00190">
    <property type="entry name" value="Tryp_SPc"/>
    <property type="match status" value="1"/>
</dbReference>
<evidence type="ECO:0000256" key="2">
    <source>
        <dbReference type="ARBA" id="ARBA00022729"/>
    </source>
</evidence>
<evidence type="ECO:0000256" key="3">
    <source>
        <dbReference type="ARBA" id="ARBA00022801"/>
    </source>
</evidence>
<dbReference type="FunFam" id="2.40.10.10:FF:000024">
    <property type="entry name" value="Serine protease 53"/>
    <property type="match status" value="1"/>
</dbReference>
<dbReference type="Ensembl" id="ENSNMLT00000025970.1">
    <property type="protein sequence ID" value="ENSNMLP00000023205.1"/>
    <property type="gene ID" value="ENSNMLG00000014949.1"/>
</dbReference>
<dbReference type="SUPFAM" id="SSF50494">
    <property type="entry name" value="Trypsin-like serine proteases"/>
    <property type="match status" value="1"/>
</dbReference>
<feature type="domain" description="Peptidase S1" evidence="7">
    <location>
        <begin position="37"/>
        <end position="266"/>
    </location>
</feature>